<name>A0A8J4A701_9ACTN</name>
<sequence length="195" mass="20906">MRPAGPGPHPVLLFVHGGPHTQLGWEVFDEAQVYTGAGYAVVFGNPRGSSGYGRAHGRAGAHDFAIGSAAPDLLALLDAALADGDLDGDRVGVMGGSYGGTMTAWLAAHHSEQDLVCPLEQAQRLFFTLKRAGTPVELVIFPGEGHELSRSGLPSHRLARFDVVLEWWDRHLRSGRPQVDTTGQSPHRPPHSVRI</sequence>
<dbReference type="InterPro" id="IPR029058">
    <property type="entry name" value="AB_hydrolase_fold"/>
</dbReference>
<gene>
    <name evidence="4" type="ORF">Voc01_102550</name>
</gene>
<dbReference type="PANTHER" id="PTHR42776">
    <property type="entry name" value="SERINE PEPTIDASE S9 FAMILY MEMBER"/>
    <property type="match status" value="1"/>
</dbReference>
<organism evidence="4 5">
    <name type="scientific">Virgisporangium ochraceum</name>
    <dbReference type="NCBI Taxonomy" id="65505"/>
    <lineage>
        <taxon>Bacteria</taxon>
        <taxon>Bacillati</taxon>
        <taxon>Actinomycetota</taxon>
        <taxon>Actinomycetes</taxon>
        <taxon>Micromonosporales</taxon>
        <taxon>Micromonosporaceae</taxon>
        <taxon>Virgisporangium</taxon>
    </lineage>
</organism>
<dbReference type="EMBL" id="BOPH01000155">
    <property type="protein sequence ID" value="GIJ75338.1"/>
    <property type="molecule type" value="Genomic_DNA"/>
</dbReference>
<keyword evidence="1" id="KW-0378">Hydrolase</keyword>
<dbReference type="PANTHER" id="PTHR42776:SF27">
    <property type="entry name" value="DIPEPTIDYL PEPTIDASE FAMILY MEMBER 6"/>
    <property type="match status" value="1"/>
</dbReference>
<dbReference type="GO" id="GO:0004252">
    <property type="term" value="F:serine-type endopeptidase activity"/>
    <property type="evidence" value="ECO:0007669"/>
    <property type="project" value="TreeGrafter"/>
</dbReference>
<evidence type="ECO:0000256" key="2">
    <source>
        <dbReference type="SAM" id="MobiDB-lite"/>
    </source>
</evidence>
<feature type="region of interest" description="Disordered" evidence="2">
    <location>
        <begin position="175"/>
        <end position="195"/>
    </location>
</feature>
<protein>
    <recommendedName>
        <fullName evidence="3">Peptidase S9 prolyl oligopeptidase catalytic domain-containing protein</fullName>
    </recommendedName>
</protein>
<comment type="caution">
    <text evidence="4">The sequence shown here is derived from an EMBL/GenBank/DDBJ whole genome shotgun (WGS) entry which is preliminary data.</text>
</comment>
<dbReference type="Gene3D" id="3.40.50.1820">
    <property type="entry name" value="alpha/beta hydrolase"/>
    <property type="match status" value="2"/>
</dbReference>
<evidence type="ECO:0000313" key="5">
    <source>
        <dbReference type="Proteomes" id="UP000635606"/>
    </source>
</evidence>
<accession>A0A8J4A701</accession>
<dbReference type="SUPFAM" id="SSF53474">
    <property type="entry name" value="alpha/beta-Hydrolases"/>
    <property type="match status" value="1"/>
</dbReference>
<dbReference type="Pfam" id="PF00326">
    <property type="entry name" value="Peptidase_S9"/>
    <property type="match status" value="1"/>
</dbReference>
<dbReference type="AlphaFoldDB" id="A0A8J4A701"/>
<evidence type="ECO:0000256" key="1">
    <source>
        <dbReference type="ARBA" id="ARBA00022801"/>
    </source>
</evidence>
<evidence type="ECO:0000313" key="4">
    <source>
        <dbReference type="EMBL" id="GIJ75338.1"/>
    </source>
</evidence>
<keyword evidence="5" id="KW-1185">Reference proteome</keyword>
<reference evidence="4" key="1">
    <citation type="submission" date="2021-01" db="EMBL/GenBank/DDBJ databases">
        <title>Whole genome shotgun sequence of Virgisporangium ochraceum NBRC 16418.</title>
        <authorList>
            <person name="Komaki H."/>
            <person name="Tamura T."/>
        </authorList>
    </citation>
    <scope>NUCLEOTIDE SEQUENCE</scope>
    <source>
        <strain evidence="4">NBRC 16418</strain>
    </source>
</reference>
<dbReference type="GO" id="GO:0006508">
    <property type="term" value="P:proteolysis"/>
    <property type="evidence" value="ECO:0007669"/>
    <property type="project" value="InterPro"/>
</dbReference>
<dbReference type="Proteomes" id="UP000635606">
    <property type="component" value="Unassembled WGS sequence"/>
</dbReference>
<proteinExistence type="predicted"/>
<evidence type="ECO:0000259" key="3">
    <source>
        <dbReference type="Pfam" id="PF00326"/>
    </source>
</evidence>
<dbReference type="RefSeq" id="WP_203935102.1">
    <property type="nucleotide sequence ID" value="NZ_BOPH01000155.1"/>
</dbReference>
<feature type="domain" description="Peptidase S9 prolyl oligopeptidase catalytic" evidence="3">
    <location>
        <begin position="25"/>
        <end position="111"/>
    </location>
</feature>
<dbReference type="InterPro" id="IPR001375">
    <property type="entry name" value="Peptidase_S9_cat"/>
</dbReference>